<evidence type="ECO:0000256" key="4">
    <source>
        <dbReference type="ARBA" id="ARBA00022741"/>
    </source>
</evidence>
<dbReference type="PANTHER" id="PTHR47634:SF9">
    <property type="entry name" value="PROTEIN KINASE DOMAIN-CONTAINING PROTEIN-RELATED"/>
    <property type="match status" value="1"/>
</dbReference>
<evidence type="ECO:0000256" key="8">
    <source>
        <dbReference type="ARBA" id="ARBA00048679"/>
    </source>
</evidence>
<dbReference type="VEuPathDB" id="FungiDB:BD410DRAFT_540151"/>
<evidence type="ECO:0000259" key="9">
    <source>
        <dbReference type="PROSITE" id="PS50011"/>
    </source>
</evidence>
<keyword evidence="11" id="KW-1185">Reference proteome</keyword>
<dbReference type="AlphaFoldDB" id="A0A4Y7PT97"/>
<dbReference type="InterPro" id="IPR000719">
    <property type="entry name" value="Prot_kinase_dom"/>
</dbReference>
<keyword evidence="6" id="KW-0067">ATP-binding</keyword>
<dbReference type="GO" id="GO:0000245">
    <property type="term" value="P:spliceosomal complex assembly"/>
    <property type="evidence" value="ECO:0007669"/>
    <property type="project" value="TreeGrafter"/>
</dbReference>
<dbReference type="Pfam" id="PF00069">
    <property type="entry name" value="Pkinase"/>
    <property type="match status" value="2"/>
</dbReference>
<sequence length="426" mass="48153">MVRPRLSCKVLRRSLRQSSLVIPFVCQTRLMYSAANQCPVSDEEPDVPHFTFSEEPLGLPASQGFGYFQGSPGLSLGPSNRFKLQAKLGFGTASSVWLARDCIDDTHVAIKILTGYATQLNRDRKLRELEVFQRLSSTSEGSSDHCARLLAQFFHPGIDDDGDHLCLVTELFWSNLQDAQATLQGIARLHKCGIAHTDIKPDNIMIDLGCHWTTGAIDHWVTENPPRTYLPERSLNKMVSVFVSQSFPPPTLDELQSCNFKLADFSNAQFVSEQTTDDITPLGLRPPEVVLGGEWNESVDIWTFGCMVFTLLTNCPLFKPMVSAEHDASEIDVLLYQMIIFCGEFFHEYFLQRCRRSLDYFQLDCRPKKFQRFVRKPFEKCISDSGCILNPVDMLGATDVMTKCLRLDPKNRATAQELLGHPWLMP</sequence>
<feature type="domain" description="Protein kinase" evidence="9">
    <location>
        <begin position="82"/>
        <end position="424"/>
    </location>
</feature>
<comment type="catalytic activity">
    <reaction evidence="8">
        <text>L-seryl-[protein] + ATP = O-phospho-L-seryl-[protein] + ADP + H(+)</text>
        <dbReference type="Rhea" id="RHEA:17989"/>
        <dbReference type="Rhea" id="RHEA-COMP:9863"/>
        <dbReference type="Rhea" id="RHEA-COMP:11604"/>
        <dbReference type="ChEBI" id="CHEBI:15378"/>
        <dbReference type="ChEBI" id="CHEBI:29999"/>
        <dbReference type="ChEBI" id="CHEBI:30616"/>
        <dbReference type="ChEBI" id="CHEBI:83421"/>
        <dbReference type="ChEBI" id="CHEBI:456216"/>
        <dbReference type="EC" id="2.7.11.1"/>
    </reaction>
</comment>
<evidence type="ECO:0000256" key="1">
    <source>
        <dbReference type="ARBA" id="ARBA00012513"/>
    </source>
</evidence>
<reference evidence="10 11" key="1">
    <citation type="submission" date="2018-06" db="EMBL/GenBank/DDBJ databases">
        <title>A transcriptomic atlas of mushroom development highlights an independent origin of complex multicellularity.</title>
        <authorList>
            <consortium name="DOE Joint Genome Institute"/>
            <person name="Krizsan K."/>
            <person name="Almasi E."/>
            <person name="Merenyi Z."/>
            <person name="Sahu N."/>
            <person name="Viragh M."/>
            <person name="Koszo T."/>
            <person name="Mondo S."/>
            <person name="Kiss B."/>
            <person name="Balint B."/>
            <person name="Kues U."/>
            <person name="Barry K."/>
            <person name="Hegedus J.C."/>
            <person name="Henrissat B."/>
            <person name="Johnson J."/>
            <person name="Lipzen A."/>
            <person name="Ohm R."/>
            <person name="Nagy I."/>
            <person name="Pangilinan J."/>
            <person name="Yan J."/>
            <person name="Xiong Y."/>
            <person name="Grigoriev I.V."/>
            <person name="Hibbett D.S."/>
            <person name="Nagy L.G."/>
        </authorList>
    </citation>
    <scope>NUCLEOTIDE SEQUENCE [LARGE SCALE GENOMIC DNA]</scope>
    <source>
        <strain evidence="10 11">SZMC22713</strain>
    </source>
</reference>
<dbReference type="Proteomes" id="UP000294933">
    <property type="component" value="Unassembled WGS sequence"/>
</dbReference>
<dbReference type="SMART" id="SM00220">
    <property type="entry name" value="S_TKc"/>
    <property type="match status" value="1"/>
</dbReference>
<protein>
    <recommendedName>
        <fullName evidence="1">non-specific serine/threonine protein kinase</fullName>
        <ecNumber evidence="1">2.7.11.1</ecNumber>
    </recommendedName>
</protein>
<keyword evidence="4" id="KW-0547">Nucleotide-binding</keyword>
<evidence type="ECO:0000256" key="3">
    <source>
        <dbReference type="ARBA" id="ARBA00022679"/>
    </source>
</evidence>
<dbReference type="GO" id="GO:0005524">
    <property type="term" value="F:ATP binding"/>
    <property type="evidence" value="ECO:0007669"/>
    <property type="project" value="UniProtKB-KW"/>
</dbReference>
<dbReference type="Gene3D" id="1.10.510.10">
    <property type="entry name" value="Transferase(Phosphotransferase) domain 1"/>
    <property type="match status" value="1"/>
</dbReference>
<keyword evidence="5 10" id="KW-0418">Kinase</keyword>
<evidence type="ECO:0000256" key="5">
    <source>
        <dbReference type="ARBA" id="ARBA00022777"/>
    </source>
</evidence>
<accession>A0A4Y7PT97</accession>
<evidence type="ECO:0000313" key="10">
    <source>
        <dbReference type="EMBL" id="TDL17750.1"/>
    </source>
</evidence>
<dbReference type="PROSITE" id="PS50011">
    <property type="entry name" value="PROTEIN_KINASE_DOM"/>
    <property type="match status" value="1"/>
</dbReference>
<comment type="catalytic activity">
    <reaction evidence="7">
        <text>L-threonyl-[protein] + ATP = O-phospho-L-threonyl-[protein] + ADP + H(+)</text>
        <dbReference type="Rhea" id="RHEA:46608"/>
        <dbReference type="Rhea" id="RHEA-COMP:11060"/>
        <dbReference type="Rhea" id="RHEA-COMP:11605"/>
        <dbReference type="ChEBI" id="CHEBI:15378"/>
        <dbReference type="ChEBI" id="CHEBI:30013"/>
        <dbReference type="ChEBI" id="CHEBI:30616"/>
        <dbReference type="ChEBI" id="CHEBI:61977"/>
        <dbReference type="ChEBI" id="CHEBI:456216"/>
        <dbReference type="EC" id="2.7.11.1"/>
    </reaction>
</comment>
<organism evidence="10 11">
    <name type="scientific">Rickenella mellea</name>
    <dbReference type="NCBI Taxonomy" id="50990"/>
    <lineage>
        <taxon>Eukaryota</taxon>
        <taxon>Fungi</taxon>
        <taxon>Dikarya</taxon>
        <taxon>Basidiomycota</taxon>
        <taxon>Agaricomycotina</taxon>
        <taxon>Agaricomycetes</taxon>
        <taxon>Hymenochaetales</taxon>
        <taxon>Rickenellaceae</taxon>
        <taxon>Rickenella</taxon>
    </lineage>
</organism>
<dbReference type="Gene3D" id="3.30.200.20">
    <property type="entry name" value="Phosphorylase Kinase, domain 1"/>
    <property type="match status" value="1"/>
</dbReference>
<evidence type="ECO:0000313" key="11">
    <source>
        <dbReference type="Proteomes" id="UP000294933"/>
    </source>
</evidence>
<gene>
    <name evidence="10" type="ORF">BD410DRAFT_540151</name>
</gene>
<keyword evidence="2" id="KW-0723">Serine/threonine-protein kinase</keyword>
<dbReference type="EMBL" id="ML170217">
    <property type="protein sequence ID" value="TDL17750.1"/>
    <property type="molecule type" value="Genomic_DNA"/>
</dbReference>
<evidence type="ECO:0000256" key="7">
    <source>
        <dbReference type="ARBA" id="ARBA00047899"/>
    </source>
</evidence>
<name>A0A4Y7PT97_9AGAM</name>
<dbReference type="SUPFAM" id="SSF56112">
    <property type="entry name" value="Protein kinase-like (PK-like)"/>
    <property type="match status" value="1"/>
</dbReference>
<dbReference type="PANTHER" id="PTHR47634">
    <property type="entry name" value="PROTEIN KINASE DOMAIN-CONTAINING PROTEIN-RELATED"/>
    <property type="match status" value="1"/>
</dbReference>
<evidence type="ECO:0000256" key="6">
    <source>
        <dbReference type="ARBA" id="ARBA00022840"/>
    </source>
</evidence>
<keyword evidence="3" id="KW-0808">Transferase</keyword>
<dbReference type="PROSITE" id="PS00108">
    <property type="entry name" value="PROTEIN_KINASE_ST"/>
    <property type="match status" value="1"/>
</dbReference>
<evidence type="ECO:0000256" key="2">
    <source>
        <dbReference type="ARBA" id="ARBA00022527"/>
    </source>
</evidence>
<dbReference type="InterPro" id="IPR011009">
    <property type="entry name" value="Kinase-like_dom_sf"/>
</dbReference>
<dbReference type="OrthoDB" id="5979581at2759"/>
<dbReference type="GO" id="GO:0050684">
    <property type="term" value="P:regulation of mRNA processing"/>
    <property type="evidence" value="ECO:0007669"/>
    <property type="project" value="TreeGrafter"/>
</dbReference>
<dbReference type="EC" id="2.7.11.1" evidence="1"/>
<dbReference type="GO" id="GO:0004674">
    <property type="term" value="F:protein serine/threonine kinase activity"/>
    <property type="evidence" value="ECO:0007669"/>
    <property type="project" value="UniProtKB-KW"/>
</dbReference>
<proteinExistence type="predicted"/>
<dbReference type="InterPro" id="IPR008271">
    <property type="entry name" value="Ser/Thr_kinase_AS"/>
</dbReference>
<dbReference type="InterPro" id="IPR051334">
    <property type="entry name" value="SRPK"/>
</dbReference>